<feature type="compositionally biased region" description="Low complexity" evidence="1">
    <location>
        <begin position="1"/>
        <end position="11"/>
    </location>
</feature>
<dbReference type="AlphaFoldDB" id="A0A916SUU9"/>
<dbReference type="EMBL" id="BMGC01000001">
    <property type="protein sequence ID" value="GGB17027.1"/>
    <property type="molecule type" value="Genomic_DNA"/>
</dbReference>
<accession>A0A916SUU9</accession>
<gene>
    <name evidence="3" type="ORF">GCM10011489_01410</name>
</gene>
<sequence length="480" mass="51977">MTASTSASTAAWAGEPTDRSRRMVADAAPVPFWLDRAERPAARERLVGEESTDLLVIGGGFTGLWAAVQAAEENPSRSIVLVEGARIAEGATGRNGGFCAASLVHGLGNGFERYADELATLQRMGRETLAEIAAALTRLGIDADAEHTGELDLANFDWQAAELDELVTEARRLGEPVESLDAEQARARVNSPLVAGGLFDPDVMIIDPAKLAWGLAVAADRLGVRIYEHTQVRSLSDTGDAVVATTALGSIRAQHVIAATSASTPLVRKVGWMIVPVWDYVIVTEPLTDQQLASIGWNGREGLSDCGNRFHYFRLTADNRILFGGYDAFYYYGGKTDSRLADKPEEAALLGEHLLQVFPQLEGIKVSHTWGGIIDTCSRFNAFWDVSMGGRVVTVVGFTGLGVGASHFGARTALDLVDGRDTERTRLEMVKSKPLPFPPEPVRWFGITLTRRELARSDRNRGKRGVWLRVLDALGLGFDS</sequence>
<dbReference type="Gene3D" id="3.50.50.60">
    <property type="entry name" value="FAD/NAD(P)-binding domain"/>
    <property type="match status" value="1"/>
</dbReference>
<evidence type="ECO:0000256" key="1">
    <source>
        <dbReference type="SAM" id="MobiDB-lite"/>
    </source>
</evidence>
<name>A0A916SUU9_9ACTN</name>
<keyword evidence="4" id="KW-1185">Reference proteome</keyword>
<reference evidence="3" key="1">
    <citation type="journal article" date="2014" name="Int. J. Syst. Evol. Microbiol.">
        <title>Complete genome sequence of Corynebacterium casei LMG S-19264T (=DSM 44701T), isolated from a smear-ripened cheese.</title>
        <authorList>
            <consortium name="US DOE Joint Genome Institute (JGI-PGF)"/>
            <person name="Walter F."/>
            <person name="Albersmeier A."/>
            <person name="Kalinowski J."/>
            <person name="Ruckert C."/>
        </authorList>
    </citation>
    <scope>NUCLEOTIDE SEQUENCE</scope>
    <source>
        <strain evidence="3">CGMCC 1.12827</strain>
    </source>
</reference>
<feature type="domain" description="FAD dependent oxidoreductase" evidence="2">
    <location>
        <begin position="53"/>
        <end position="413"/>
    </location>
</feature>
<evidence type="ECO:0000259" key="2">
    <source>
        <dbReference type="Pfam" id="PF01266"/>
    </source>
</evidence>
<evidence type="ECO:0000313" key="3">
    <source>
        <dbReference type="EMBL" id="GGB17027.1"/>
    </source>
</evidence>
<comment type="caution">
    <text evidence="3">The sequence shown here is derived from an EMBL/GenBank/DDBJ whole genome shotgun (WGS) entry which is preliminary data.</text>
</comment>
<dbReference type="PANTHER" id="PTHR13847:SF281">
    <property type="entry name" value="FAD DEPENDENT OXIDOREDUCTASE DOMAIN-CONTAINING PROTEIN"/>
    <property type="match status" value="1"/>
</dbReference>
<dbReference type="Pfam" id="PF01266">
    <property type="entry name" value="DAO"/>
    <property type="match status" value="1"/>
</dbReference>
<dbReference type="PANTHER" id="PTHR13847">
    <property type="entry name" value="SARCOSINE DEHYDROGENASE-RELATED"/>
    <property type="match status" value="1"/>
</dbReference>
<organism evidence="3 4">
    <name type="scientific">Gordonia jinhuaensis</name>
    <dbReference type="NCBI Taxonomy" id="1517702"/>
    <lineage>
        <taxon>Bacteria</taxon>
        <taxon>Bacillati</taxon>
        <taxon>Actinomycetota</taxon>
        <taxon>Actinomycetes</taxon>
        <taxon>Mycobacteriales</taxon>
        <taxon>Gordoniaceae</taxon>
        <taxon>Gordonia</taxon>
    </lineage>
</organism>
<dbReference type="InterPro" id="IPR006076">
    <property type="entry name" value="FAD-dep_OxRdtase"/>
</dbReference>
<evidence type="ECO:0000313" key="4">
    <source>
        <dbReference type="Proteomes" id="UP000621454"/>
    </source>
</evidence>
<reference evidence="3" key="2">
    <citation type="submission" date="2020-09" db="EMBL/GenBank/DDBJ databases">
        <authorList>
            <person name="Sun Q."/>
            <person name="Zhou Y."/>
        </authorList>
    </citation>
    <scope>NUCLEOTIDE SEQUENCE</scope>
    <source>
        <strain evidence="3">CGMCC 1.12827</strain>
    </source>
</reference>
<dbReference type="RefSeq" id="WP_188584647.1">
    <property type="nucleotide sequence ID" value="NZ_BMGC01000001.1"/>
</dbReference>
<protein>
    <submittedName>
        <fullName evidence="3">Oxidoreductase</fullName>
    </submittedName>
</protein>
<dbReference type="SUPFAM" id="SSF51905">
    <property type="entry name" value="FAD/NAD(P)-binding domain"/>
    <property type="match status" value="1"/>
</dbReference>
<proteinExistence type="predicted"/>
<feature type="region of interest" description="Disordered" evidence="1">
    <location>
        <begin position="1"/>
        <end position="20"/>
    </location>
</feature>
<dbReference type="InterPro" id="IPR036188">
    <property type="entry name" value="FAD/NAD-bd_sf"/>
</dbReference>
<dbReference type="Proteomes" id="UP000621454">
    <property type="component" value="Unassembled WGS sequence"/>
</dbReference>
<dbReference type="GO" id="GO:0005737">
    <property type="term" value="C:cytoplasm"/>
    <property type="evidence" value="ECO:0007669"/>
    <property type="project" value="TreeGrafter"/>
</dbReference>
<dbReference type="Gene3D" id="3.30.9.10">
    <property type="entry name" value="D-Amino Acid Oxidase, subunit A, domain 2"/>
    <property type="match status" value="1"/>
</dbReference>